<organism evidence="1 2">
    <name type="scientific">Microbotryum silenes-dioicae</name>
    <dbReference type="NCBI Taxonomy" id="796604"/>
    <lineage>
        <taxon>Eukaryota</taxon>
        <taxon>Fungi</taxon>
        <taxon>Dikarya</taxon>
        <taxon>Basidiomycota</taxon>
        <taxon>Pucciniomycotina</taxon>
        <taxon>Microbotryomycetes</taxon>
        <taxon>Microbotryales</taxon>
        <taxon>Microbotryaceae</taxon>
        <taxon>Microbotryum</taxon>
    </lineage>
</organism>
<dbReference type="AlphaFoldDB" id="A0A2X0MIZ2"/>
<proteinExistence type="predicted"/>
<reference evidence="1 2" key="1">
    <citation type="submission" date="2016-11" db="EMBL/GenBank/DDBJ databases">
        <authorList>
            <person name="Jaros S."/>
            <person name="Januszkiewicz K."/>
            <person name="Wedrychowicz H."/>
        </authorList>
    </citation>
    <scope>NUCLEOTIDE SEQUENCE [LARGE SCALE GENOMIC DNA]</scope>
</reference>
<dbReference type="Proteomes" id="UP000249464">
    <property type="component" value="Unassembled WGS sequence"/>
</dbReference>
<gene>
    <name evidence="1" type="primary">BQ5605_C038g11713</name>
    <name evidence="1" type="ORF">BQ5605_C038G11713</name>
</gene>
<evidence type="ECO:0000313" key="2">
    <source>
        <dbReference type="Proteomes" id="UP000249464"/>
    </source>
</evidence>
<name>A0A2X0MIZ2_9BASI</name>
<evidence type="ECO:0000313" key="1">
    <source>
        <dbReference type="EMBL" id="SGY92055.1"/>
    </source>
</evidence>
<dbReference type="EMBL" id="FQNC01000061">
    <property type="protein sequence ID" value="SGY92055.1"/>
    <property type="molecule type" value="Genomic_DNA"/>
</dbReference>
<keyword evidence="2" id="KW-1185">Reference proteome</keyword>
<accession>A0A2X0MIZ2</accession>
<protein>
    <submittedName>
        <fullName evidence="1">BQ5605_C038g11713 protein</fullName>
    </submittedName>
</protein>
<sequence>MSDSEFKRCLAKNCAIDDTGLNACSRLDQATLCVRQGCPSGHHLDYLNVT</sequence>